<reference evidence="1" key="2">
    <citation type="submission" date="2016-04" db="UniProtKB">
        <authorList>
            <consortium name="EnsemblMetazoa"/>
        </authorList>
    </citation>
    <scope>IDENTIFICATION</scope>
</reference>
<dbReference type="EnsemblMetazoa" id="tetur02g00590.1">
    <property type="protein sequence ID" value="tetur02g00590.1"/>
    <property type="gene ID" value="tetur02g00590"/>
</dbReference>
<keyword evidence="2" id="KW-1185">Reference proteome</keyword>
<accession>A0A158P4D6</accession>
<evidence type="ECO:0000313" key="1">
    <source>
        <dbReference type="EnsemblMetazoa" id="tetur02g00590.1"/>
    </source>
</evidence>
<evidence type="ECO:0000313" key="2">
    <source>
        <dbReference type="Proteomes" id="UP000015104"/>
    </source>
</evidence>
<dbReference type="Proteomes" id="UP000015104">
    <property type="component" value="Unassembled WGS sequence"/>
</dbReference>
<sequence>MVSGLQSKDWSVGETVIGADDIELTVNHPGHYHQEQHDHHPNGLLNTFEVRHTIDDTISGPIPMSDDLETTLEDLRDCDNDFSKFALQLELFEANGTTKYDDM</sequence>
<proteinExistence type="predicted"/>
<protein>
    <submittedName>
        <fullName evidence="1">Uncharacterized protein</fullName>
    </submittedName>
</protein>
<organism evidence="1 2">
    <name type="scientific">Tetranychus urticae</name>
    <name type="common">Two-spotted spider mite</name>
    <dbReference type="NCBI Taxonomy" id="32264"/>
    <lineage>
        <taxon>Eukaryota</taxon>
        <taxon>Metazoa</taxon>
        <taxon>Ecdysozoa</taxon>
        <taxon>Arthropoda</taxon>
        <taxon>Chelicerata</taxon>
        <taxon>Arachnida</taxon>
        <taxon>Acari</taxon>
        <taxon>Acariformes</taxon>
        <taxon>Trombidiformes</taxon>
        <taxon>Prostigmata</taxon>
        <taxon>Eleutherengona</taxon>
        <taxon>Raphignathae</taxon>
        <taxon>Tetranychoidea</taxon>
        <taxon>Tetranychidae</taxon>
        <taxon>Tetranychus</taxon>
    </lineage>
</organism>
<dbReference type="AlphaFoldDB" id="A0A158P4D6"/>
<reference evidence="2" key="1">
    <citation type="submission" date="2011-08" db="EMBL/GenBank/DDBJ databases">
        <authorList>
            <person name="Rombauts S."/>
        </authorList>
    </citation>
    <scope>NUCLEOTIDE SEQUENCE</scope>
    <source>
        <strain evidence="2">London</strain>
    </source>
</reference>
<dbReference type="EMBL" id="CAEY01000777">
    <property type="status" value="NOT_ANNOTATED_CDS"/>
    <property type="molecule type" value="Genomic_DNA"/>
</dbReference>
<name>A0A158P4D6_TETUR</name>